<evidence type="ECO:0000259" key="7">
    <source>
        <dbReference type="Pfam" id="PF00892"/>
    </source>
</evidence>
<evidence type="ECO:0000256" key="2">
    <source>
        <dbReference type="ARBA" id="ARBA00022475"/>
    </source>
</evidence>
<comment type="subcellular location">
    <subcellularLocation>
        <location evidence="1">Cell membrane</location>
        <topology evidence="1">Multi-pass membrane protein</topology>
    </subcellularLocation>
</comment>
<keyword evidence="4 6" id="KW-1133">Transmembrane helix</keyword>
<dbReference type="AlphaFoldDB" id="A0A6C0U122"/>
<evidence type="ECO:0000256" key="1">
    <source>
        <dbReference type="ARBA" id="ARBA00004651"/>
    </source>
</evidence>
<evidence type="ECO:0000313" key="9">
    <source>
        <dbReference type="Proteomes" id="UP000477680"/>
    </source>
</evidence>
<feature type="transmembrane region" description="Helical" evidence="6">
    <location>
        <begin position="73"/>
        <end position="92"/>
    </location>
</feature>
<keyword evidence="2" id="KW-1003">Cell membrane</keyword>
<protein>
    <submittedName>
        <fullName evidence="8">DMT family transporter</fullName>
    </submittedName>
</protein>
<dbReference type="PANTHER" id="PTHR32322">
    <property type="entry name" value="INNER MEMBRANE TRANSPORTER"/>
    <property type="match status" value="1"/>
</dbReference>
<dbReference type="SUPFAM" id="SSF103481">
    <property type="entry name" value="Multidrug resistance efflux transporter EmrE"/>
    <property type="match status" value="2"/>
</dbReference>
<sequence length="298" mass="31765">MSNDRRALLLGLSAVLLWSTAATAFKLALRELDVFQLLAWSVSASAVAMLLLVHWQGKGALLGACLRESPGYFVLMSALNPLLYYLVLLTAYDLLPAQQAQPINYTWAITLALLAVPLLGQKLGRRDLLAAALGYGGVVIIATEGRPLAMAFTSLAGVALALLSTLIWALYWIANTRNRRDPLVSLSLNFALATPAAWLLCALFSSIEVSGWRGPAAALYVGLFEMGITFVLWSTALRLASTVARVGNLIFLSPLFSLVFIATILGETIHPATLVGLALIIPGVLLQQAGPSRAPAPT</sequence>
<dbReference type="PANTHER" id="PTHR32322:SF18">
    <property type="entry name" value="S-ADENOSYLMETHIONINE_S-ADENOSYLHOMOCYSTEINE TRANSPORTER"/>
    <property type="match status" value="1"/>
</dbReference>
<dbReference type="InterPro" id="IPR000620">
    <property type="entry name" value="EamA_dom"/>
</dbReference>
<keyword evidence="5 6" id="KW-0472">Membrane</keyword>
<accession>A0A6C0U122</accession>
<gene>
    <name evidence="8" type="ORF">G3T16_10720</name>
</gene>
<dbReference type="InterPro" id="IPR037185">
    <property type="entry name" value="EmrE-like"/>
</dbReference>
<name>A0A6C0U122_9GAMM</name>
<evidence type="ECO:0000313" key="8">
    <source>
        <dbReference type="EMBL" id="QIB65822.1"/>
    </source>
</evidence>
<feature type="transmembrane region" description="Helical" evidence="6">
    <location>
        <begin position="217"/>
        <end position="237"/>
    </location>
</feature>
<feature type="transmembrane region" description="Helical" evidence="6">
    <location>
        <begin position="249"/>
        <end position="266"/>
    </location>
</feature>
<feature type="domain" description="EamA" evidence="7">
    <location>
        <begin position="156"/>
        <end position="286"/>
    </location>
</feature>
<dbReference type="Pfam" id="PF00892">
    <property type="entry name" value="EamA"/>
    <property type="match status" value="2"/>
</dbReference>
<evidence type="ECO:0000256" key="6">
    <source>
        <dbReference type="SAM" id="Phobius"/>
    </source>
</evidence>
<feature type="domain" description="EamA" evidence="7">
    <location>
        <begin position="7"/>
        <end position="142"/>
    </location>
</feature>
<feature type="transmembrane region" description="Helical" evidence="6">
    <location>
        <begin position="272"/>
        <end position="290"/>
    </location>
</feature>
<reference evidence="8 9" key="1">
    <citation type="submission" date="2020-02" db="EMBL/GenBank/DDBJ databases">
        <title>Genome sequencing for Kineobactrum sp. M2.</title>
        <authorList>
            <person name="Park S.-J."/>
        </authorList>
    </citation>
    <scope>NUCLEOTIDE SEQUENCE [LARGE SCALE GENOMIC DNA]</scope>
    <source>
        <strain evidence="8 9">M2</strain>
    </source>
</reference>
<proteinExistence type="predicted"/>
<evidence type="ECO:0000256" key="5">
    <source>
        <dbReference type="ARBA" id="ARBA00023136"/>
    </source>
</evidence>
<dbReference type="KEGG" id="kim:G3T16_10720"/>
<dbReference type="GO" id="GO:0005886">
    <property type="term" value="C:plasma membrane"/>
    <property type="evidence" value="ECO:0007669"/>
    <property type="project" value="UniProtKB-SubCell"/>
</dbReference>
<dbReference type="EMBL" id="CP048711">
    <property type="protein sequence ID" value="QIB65822.1"/>
    <property type="molecule type" value="Genomic_DNA"/>
</dbReference>
<dbReference type="InterPro" id="IPR050638">
    <property type="entry name" value="AA-Vitamin_Transporters"/>
</dbReference>
<feature type="transmembrane region" description="Helical" evidence="6">
    <location>
        <begin position="104"/>
        <end position="120"/>
    </location>
</feature>
<feature type="transmembrane region" description="Helical" evidence="6">
    <location>
        <begin position="34"/>
        <end position="53"/>
    </location>
</feature>
<dbReference type="RefSeq" id="WP_163495263.1">
    <property type="nucleotide sequence ID" value="NZ_CP048711.1"/>
</dbReference>
<feature type="transmembrane region" description="Helical" evidence="6">
    <location>
        <begin position="149"/>
        <end position="174"/>
    </location>
</feature>
<organism evidence="8 9">
    <name type="scientific">Kineobactrum salinum</name>
    <dbReference type="NCBI Taxonomy" id="2708301"/>
    <lineage>
        <taxon>Bacteria</taxon>
        <taxon>Pseudomonadati</taxon>
        <taxon>Pseudomonadota</taxon>
        <taxon>Gammaproteobacteria</taxon>
        <taxon>Cellvibrionales</taxon>
        <taxon>Halieaceae</taxon>
        <taxon>Kineobactrum</taxon>
    </lineage>
</organism>
<feature type="transmembrane region" description="Helical" evidence="6">
    <location>
        <begin position="127"/>
        <end position="143"/>
    </location>
</feature>
<evidence type="ECO:0000256" key="4">
    <source>
        <dbReference type="ARBA" id="ARBA00022989"/>
    </source>
</evidence>
<dbReference type="Proteomes" id="UP000477680">
    <property type="component" value="Chromosome"/>
</dbReference>
<feature type="transmembrane region" description="Helical" evidence="6">
    <location>
        <begin position="186"/>
        <end position="205"/>
    </location>
</feature>
<keyword evidence="3 6" id="KW-0812">Transmembrane</keyword>
<keyword evidence="9" id="KW-1185">Reference proteome</keyword>
<evidence type="ECO:0000256" key="3">
    <source>
        <dbReference type="ARBA" id="ARBA00022692"/>
    </source>
</evidence>